<feature type="compositionally biased region" description="Basic residues" evidence="1">
    <location>
        <begin position="296"/>
        <end position="307"/>
    </location>
</feature>
<feature type="transmembrane region" description="Helical" evidence="2">
    <location>
        <begin position="12"/>
        <end position="35"/>
    </location>
</feature>
<dbReference type="EMBL" id="JBANRG010000002">
    <property type="protein sequence ID" value="KAK7470224.1"/>
    <property type="molecule type" value="Genomic_DNA"/>
</dbReference>
<name>A0ABR1K2E0_9AGAR</name>
<organism evidence="3 4">
    <name type="scientific">Marasmiellus scandens</name>
    <dbReference type="NCBI Taxonomy" id="2682957"/>
    <lineage>
        <taxon>Eukaryota</taxon>
        <taxon>Fungi</taxon>
        <taxon>Dikarya</taxon>
        <taxon>Basidiomycota</taxon>
        <taxon>Agaricomycotina</taxon>
        <taxon>Agaricomycetes</taxon>
        <taxon>Agaricomycetidae</taxon>
        <taxon>Agaricales</taxon>
        <taxon>Marasmiineae</taxon>
        <taxon>Omphalotaceae</taxon>
        <taxon>Marasmiellus</taxon>
    </lineage>
</organism>
<gene>
    <name evidence="3" type="ORF">VKT23_001658</name>
</gene>
<feature type="transmembrane region" description="Helical" evidence="2">
    <location>
        <begin position="55"/>
        <end position="81"/>
    </location>
</feature>
<accession>A0ABR1K2E0</accession>
<keyword evidence="2" id="KW-1133">Transmembrane helix</keyword>
<evidence type="ECO:0000256" key="2">
    <source>
        <dbReference type="SAM" id="Phobius"/>
    </source>
</evidence>
<feature type="compositionally biased region" description="Low complexity" evidence="1">
    <location>
        <begin position="286"/>
        <end position="295"/>
    </location>
</feature>
<feature type="compositionally biased region" description="Polar residues" evidence="1">
    <location>
        <begin position="338"/>
        <end position="350"/>
    </location>
</feature>
<evidence type="ECO:0000313" key="4">
    <source>
        <dbReference type="Proteomes" id="UP001498398"/>
    </source>
</evidence>
<keyword evidence="2" id="KW-0812">Transmembrane</keyword>
<feature type="transmembrane region" description="Helical" evidence="2">
    <location>
        <begin position="93"/>
        <end position="112"/>
    </location>
</feature>
<keyword evidence="4" id="KW-1185">Reference proteome</keyword>
<proteinExistence type="predicted"/>
<protein>
    <submittedName>
        <fullName evidence="3">Uncharacterized protein</fullName>
    </submittedName>
</protein>
<feature type="region of interest" description="Disordered" evidence="1">
    <location>
        <begin position="229"/>
        <end position="251"/>
    </location>
</feature>
<feature type="transmembrane region" description="Helical" evidence="2">
    <location>
        <begin position="154"/>
        <end position="179"/>
    </location>
</feature>
<sequence>MPRYPTRTASFIITLLGALTNCLITFKVLAAWRSIRWEPESEWESSSDKWTLNGIKIAWALLLTYFSAATAVCAIGLAGVIRSKPAFVKFYRDYSIADFSFCAFFTLLAAYGASLPTTPVGVCEGLSRQPELMRELAEMGLSSENCERWFKRTVIAFLGFMFLALVARLHFILAISIYYSHLFRHYPGRIPMPPSPTHSHSHSRSLRRRSMDNLQRVYLLPRSITELQQCASPVSPTSPTESSNSASDPEDVIMYAPVPLSKLPREVAQNLKRAATEGWVKTTTTRSESSPLSSSSHRHSHRRHHSSSSHYAHSMDVMTGSGEINLPISPDEGLFSARGSSDIENQSGNRSIDEKA</sequence>
<evidence type="ECO:0000313" key="3">
    <source>
        <dbReference type="EMBL" id="KAK7470224.1"/>
    </source>
</evidence>
<feature type="region of interest" description="Disordered" evidence="1">
    <location>
        <begin position="278"/>
        <end position="356"/>
    </location>
</feature>
<reference evidence="3 4" key="1">
    <citation type="submission" date="2024-01" db="EMBL/GenBank/DDBJ databases">
        <title>A draft genome for the cacao thread blight pathogen Marasmiellus scandens.</title>
        <authorList>
            <person name="Baruah I.K."/>
            <person name="Leung J."/>
            <person name="Bukari Y."/>
            <person name="Amoako-Attah I."/>
            <person name="Meinhardt L.W."/>
            <person name="Bailey B.A."/>
            <person name="Cohen S.P."/>
        </authorList>
    </citation>
    <scope>NUCLEOTIDE SEQUENCE [LARGE SCALE GENOMIC DNA]</scope>
    <source>
        <strain evidence="3 4">GH-19</strain>
    </source>
</reference>
<feature type="compositionally biased region" description="Low complexity" evidence="1">
    <location>
        <begin position="232"/>
        <end position="247"/>
    </location>
</feature>
<comment type="caution">
    <text evidence="3">The sequence shown here is derived from an EMBL/GenBank/DDBJ whole genome shotgun (WGS) entry which is preliminary data.</text>
</comment>
<dbReference type="Proteomes" id="UP001498398">
    <property type="component" value="Unassembled WGS sequence"/>
</dbReference>
<evidence type="ECO:0000256" key="1">
    <source>
        <dbReference type="SAM" id="MobiDB-lite"/>
    </source>
</evidence>
<keyword evidence="2" id="KW-0472">Membrane</keyword>